<dbReference type="RefSeq" id="WP_123683939.1">
    <property type="nucleotide sequence ID" value="NZ_RKHY01000001.1"/>
</dbReference>
<dbReference type="Gene3D" id="3.40.190.10">
    <property type="entry name" value="Periplasmic binding protein-like II"/>
    <property type="match status" value="2"/>
</dbReference>
<evidence type="ECO:0000313" key="6">
    <source>
        <dbReference type="EMBL" id="ROS40284.1"/>
    </source>
</evidence>
<evidence type="ECO:0000259" key="5">
    <source>
        <dbReference type="PROSITE" id="PS50931"/>
    </source>
</evidence>
<dbReference type="PRINTS" id="PR00039">
    <property type="entry name" value="HTHLYSR"/>
</dbReference>
<gene>
    <name evidence="6" type="ORF">EDD35_2615</name>
</gene>
<dbReference type="PANTHER" id="PTHR30346">
    <property type="entry name" value="TRANSCRIPTIONAL DUAL REGULATOR HCAR-RELATED"/>
    <property type="match status" value="1"/>
</dbReference>
<dbReference type="GO" id="GO:0003700">
    <property type="term" value="F:DNA-binding transcription factor activity"/>
    <property type="evidence" value="ECO:0007669"/>
    <property type="project" value="InterPro"/>
</dbReference>
<evidence type="ECO:0000256" key="2">
    <source>
        <dbReference type="ARBA" id="ARBA00023015"/>
    </source>
</evidence>
<dbReference type="InterPro" id="IPR036388">
    <property type="entry name" value="WH-like_DNA-bd_sf"/>
</dbReference>
<name>A0A3N2GUI5_9PSEU</name>
<comment type="caution">
    <text evidence="6">The sequence shown here is derived from an EMBL/GenBank/DDBJ whole genome shotgun (WGS) entry which is preliminary data.</text>
</comment>
<dbReference type="AlphaFoldDB" id="A0A3N2GUI5"/>
<reference evidence="6 7" key="1">
    <citation type="submission" date="2018-11" db="EMBL/GenBank/DDBJ databases">
        <title>Sequencing the genomes of 1000 actinobacteria strains.</title>
        <authorList>
            <person name="Klenk H.-P."/>
        </authorList>
    </citation>
    <scope>NUCLEOTIDE SEQUENCE [LARGE SCALE GENOMIC DNA]</scope>
    <source>
        <strain evidence="6 7">DSM 44348</strain>
    </source>
</reference>
<dbReference type="Gene3D" id="1.10.10.10">
    <property type="entry name" value="Winged helix-like DNA-binding domain superfamily/Winged helix DNA-binding domain"/>
    <property type="match status" value="1"/>
</dbReference>
<feature type="domain" description="HTH lysR-type" evidence="5">
    <location>
        <begin position="1"/>
        <end position="60"/>
    </location>
</feature>
<accession>A0A3N2GUI5</accession>
<keyword evidence="2" id="KW-0805">Transcription regulation</keyword>
<proteinExistence type="inferred from homology"/>
<dbReference type="SUPFAM" id="SSF46785">
    <property type="entry name" value="Winged helix' DNA-binding domain"/>
    <property type="match status" value="1"/>
</dbReference>
<dbReference type="InterPro" id="IPR005119">
    <property type="entry name" value="LysR_subst-bd"/>
</dbReference>
<evidence type="ECO:0000256" key="1">
    <source>
        <dbReference type="ARBA" id="ARBA00009437"/>
    </source>
</evidence>
<dbReference type="PANTHER" id="PTHR30346:SF0">
    <property type="entry name" value="HCA OPERON TRANSCRIPTIONAL ACTIVATOR HCAR"/>
    <property type="match status" value="1"/>
</dbReference>
<dbReference type="Pfam" id="PF03466">
    <property type="entry name" value="LysR_substrate"/>
    <property type="match status" value="1"/>
</dbReference>
<keyword evidence="4" id="KW-0804">Transcription</keyword>
<dbReference type="EMBL" id="RKHY01000001">
    <property type="protein sequence ID" value="ROS40284.1"/>
    <property type="molecule type" value="Genomic_DNA"/>
</dbReference>
<dbReference type="PROSITE" id="PS50931">
    <property type="entry name" value="HTH_LYSR"/>
    <property type="match status" value="1"/>
</dbReference>
<organism evidence="6 7">
    <name type="scientific">Amycolatopsis thermoflava</name>
    <dbReference type="NCBI Taxonomy" id="84480"/>
    <lineage>
        <taxon>Bacteria</taxon>
        <taxon>Bacillati</taxon>
        <taxon>Actinomycetota</taxon>
        <taxon>Actinomycetes</taxon>
        <taxon>Pseudonocardiales</taxon>
        <taxon>Pseudonocardiaceae</taxon>
        <taxon>Amycolatopsis</taxon>
        <taxon>Amycolatopsis methanolica group</taxon>
    </lineage>
</organism>
<protein>
    <submittedName>
        <fullName evidence="6">DNA-binding transcriptional LysR family regulator</fullName>
    </submittedName>
</protein>
<dbReference type="SUPFAM" id="SSF53850">
    <property type="entry name" value="Periplasmic binding protein-like II"/>
    <property type="match status" value="1"/>
</dbReference>
<evidence type="ECO:0000313" key="7">
    <source>
        <dbReference type="Proteomes" id="UP000274843"/>
    </source>
</evidence>
<keyword evidence="3 6" id="KW-0238">DNA-binding</keyword>
<dbReference type="InterPro" id="IPR000847">
    <property type="entry name" value="LysR_HTH_N"/>
</dbReference>
<dbReference type="InterPro" id="IPR036390">
    <property type="entry name" value="WH_DNA-bd_sf"/>
</dbReference>
<sequence>MDVERRDIEIFLVLAGELHFGRTAELLRVSQARVSQTIRTLERRIGARLFDRTSRRVALTAIGQRLRDEVAPAHRQIQEAFERARAAGRERNTVLRLGFAAPAVADLIADRLETVRAQGFHVQVKEAAFDDPLRSLRDGDVDALVTLLPEPGVVVHTEPLVLAVAAKHPFARKESVSLEDLTRDTVLRAVWPPQLPWTTPAGRPIELGRAPGTIQELFLAVEAGEGISPLAEHATRYFARPNLAFVPFSDAPPVEWSLVWREETAAVRALSSTR</sequence>
<dbReference type="Proteomes" id="UP000274843">
    <property type="component" value="Unassembled WGS sequence"/>
</dbReference>
<dbReference type="GO" id="GO:0003677">
    <property type="term" value="F:DNA binding"/>
    <property type="evidence" value="ECO:0007669"/>
    <property type="project" value="UniProtKB-KW"/>
</dbReference>
<comment type="similarity">
    <text evidence="1">Belongs to the LysR transcriptional regulatory family.</text>
</comment>
<evidence type="ECO:0000256" key="4">
    <source>
        <dbReference type="ARBA" id="ARBA00023163"/>
    </source>
</evidence>
<keyword evidence="7" id="KW-1185">Reference proteome</keyword>
<dbReference type="Pfam" id="PF00126">
    <property type="entry name" value="HTH_1"/>
    <property type="match status" value="1"/>
</dbReference>
<dbReference type="GO" id="GO:0032993">
    <property type="term" value="C:protein-DNA complex"/>
    <property type="evidence" value="ECO:0007669"/>
    <property type="project" value="TreeGrafter"/>
</dbReference>
<evidence type="ECO:0000256" key="3">
    <source>
        <dbReference type="ARBA" id="ARBA00023125"/>
    </source>
</evidence>
<dbReference type="GeneID" id="301844013"/>